<sequence>MIKRLVIGGSITAILAAALCWWLSFLFITAFASEGLLPPDSRMPDLPPGATILDEDLSCGSGGCSRVRTVQPPPGQSPEDLADELNLSTARTENPTLLNPASVHLGAHPRGNKLIIHASYK</sequence>
<proteinExistence type="predicted"/>
<evidence type="ECO:0000313" key="1">
    <source>
        <dbReference type="EMBL" id="AGZ45756.1"/>
    </source>
</evidence>
<evidence type="ECO:0000313" key="2">
    <source>
        <dbReference type="Proteomes" id="UP000017746"/>
    </source>
</evidence>
<accession>U5WCV1</accession>
<dbReference type="HOGENOM" id="CLU_2033087_0_0_11"/>
<gene>
    <name evidence="1" type="ORF">AFR_37510</name>
</gene>
<dbReference type="EMBL" id="CP006272">
    <property type="protein sequence ID" value="AGZ45756.1"/>
    <property type="molecule type" value="Genomic_DNA"/>
</dbReference>
<dbReference type="RefSeq" id="WP_023562091.1">
    <property type="nucleotide sequence ID" value="NC_022657.1"/>
</dbReference>
<dbReference type="OrthoDB" id="3384074at2"/>
<keyword evidence="2" id="KW-1185">Reference proteome</keyword>
<protein>
    <submittedName>
        <fullName evidence="1">Uncharacterized protein</fullName>
    </submittedName>
</protein>
<name>U5WCV1_9ACTN</name>
<dbReference type="Proteomes" id="UP000017746">
    <property type="component" value="Chromosome"/>
</dbReference>
<organism evidence="1 2">
    <name type="scientific">Actinoplanes friuliensis DSM 7358</name>
    <dbReference type="NCBI Taxonomy" id="1246995"/>
    <lineage>
        <taxon>Bacteria</taxon>
        <taxon>Bacillati</taxon>
        <taxon>Actinomycetota</taxon>
        <taxon>Actinomycetes</taxon>
        <taxon>Micromonosporales</taxon>
        <taxon>Micromonosporaceae</taxon>
        <taxon>Actinoplanes</taxon>
    </lineage>
</organism>
<dbReference type="AlphaFoldDB" id="U5WCV1"/>
<reference evidence="1 2" key="1">
    <citation type="journal article" date="2014" name="J. Biotechnol.">
        <title>Complete genome sequence of the actinobacterium Actinoplanes friuliensis HAG 010964, producer of the lipopeptide antibiotic friulimycin.</title>
        <authorList>
            <person name="Ruckert C."/>
            <person name="Szczepanowski R."/>
            <person name="Albersmeier A."/>
            <person name="Goesmann A."/>
            <person name="Fischer N."/>
            <person name="Steinkamper A."/>
            <person name="Puhler A."/>
            <person name="Biener R."/>
            <person name="Schwartz D."/>
            <person name="Kalinowski J."/>
        </authorList>
    </citation>
    <scope>NUCLEOTIDE SEQUENCE [LARGE SCALE GENOMIC DNA]</scope>
    <source>
        <strain evidence="1 2">DSM 7358</strain>
    </source>
</reference>
<dbReference type="KEGG" id="afs:AFR_37510"/>